<keyword evidence="4" id="KW-1185">Reference proteome</keyword>
<sequence>MPENESSDSLMNYQDPLFLSHYDNHASSLTLMLYDGSNFMIWSRNVKLALGAKNKKAFIEGKIPIPASGHKDYNKWERHDEVVGGLSLVQTSKQLWDELSERYSESNIPLLYQLKKDLRKLDMYKKMLSMVETNRVIQFLMGLNRGYHNVRENILNMDPLPSVNKAFHMVQQTGKQKKVSEMDSPLDEEEYDTGSGSMSKLDAGMISAVVKEDPTNGESLAFGEVTNDLYKFTLSKHLRSKSSTRRTVLTTSLKSSGDKKVPRKFKNFEVDLPSNTTDHDDQSPSFSAHKLTESEFYDSSDFIISLNNVMKVVKPTNYSQASANKEWKEAMEEELSALDSNITWKFSDLPTNKKALDSKWVYKVKFDRNGKVVRLKERLVASGDK</sequence>
<evidence type="ECO:0000259" key="2">
    <source>
        <dbReference type="Pfam" id="PF14244"/>
    </source>
</evidence>
<name>A0A803N1T8_CHEQI</name>
<dbReference type="Pfam" id="PF14244">
    <property type="entry name" value="Retrotran_gag_3"/>
    <property type="match status" value="1"/>
</dbReference>
<feature type="region of interest" description="Disordered" evidence="1">
    <location>
        <begin position="174"/>
        <end position="197"/>
    </location>
</feature>
<accession>A0A803N1T8</accession>
<reference evidence="3" key="2">
    <citation type="submission" date="2021-03" db="UniProtKB">
        <authorList>
            <consortium name="EnsemblPlants"/>
        </authorList>
    </citation>
    <scope>IDENTIFICATION</scope>
</reference>
<dbReference type="EnsemblPlants" id="AUR62039028-RA">
    <property type="protein sequence ID" value="AUR62039028-RA:cds"/>
    <property type="gene ID" value="AUR62039028"/>
</dbReference>
<protein>
    <recommendedName>
        <fullName evidence="2">Retrotransposon Copia-like N-terminal domain-containing protein</fullName>
    </recommendedName>
</protein>
<dbReference type="OMA" id="ASANKEW"/>
<dbReference type="Gramene" id="AUR62039028-RA">
    <property type="protein sequence ID" value="AUR62039028-RA:cds"/>
    <property type="gene ID" value="AUR62039028"/>
</dbReference>
<proteinExistence type="predicted"/>
<dbReference type="AlphaFoldDB" id="A0A803N1T8"/>
<dbReference type="PANTHER" id="PTHR37610">
    <property type="entry name" value="CCHC-TYPE DOMAIN-CONTAINING PROTEIN"/>
    <property type="match status" value="1"/>
</dbReference>
<dbReference type="InterPro" id="IPR029472">
    <property type="entry name" value="Copia-like_N"/>
</dbReference>
<evidence type="ECO:0000313" key="4">
    <source>
        <dbReference type="Proteomes" id="UP000596660"/>
    </source>
</evidence>
<feature type="domain" description="Retrotransposon Copia-like N-terminal" evidence="2">
    <location>
        <begin position="21"/>
        <end position="67"/>
    </location>
</feature>
<reference evidence="3" key="1">
    <citation type="journal article" date="2017" name="Nature">
        <title>The genome of Chenopodium quinoa.</title>
        <authorList>
            <person name="Jarvis D.E."/>
            <person name="Ho Y.S."/>
            <person name="Lightfoot D.J."/>
            <person name="Schmoeckel S.M."/>
            <person name="Li B."/>
            <person name="Borm T.J.A."/>
            <person name="Ohyanagi H."/>
            <person name="Mineta K."/>
            <person name="Michell C.T."/>
            <person name="Saber N."/>
            <person name="Kharbatia N.M."/>
            <person name="Rupper R.R."/>
            <person name="Sharp A.R."/>
            <person name="Dally N."/>
            <person name="Boughton B.A."/>
            <person name="Woo Y.H."/>
            <person name="Gao G."/>
            <person name="Schijlen E.G.W.M."/>
            <person name="Guo X."/>
            <person name="Momin A.A."/>
            <person name="Negrao S."/>
            <person name="Al-Babili S."/>
            <person name="Gehring C."/>
            <person name="Roessner U."/>
            <person name="Jung C."/>
            <person name="Murphy K."/>
            <person name="Arold S.T."/>
            <person name="Gojobori T."/>
            <person name="van der Linden C.G."/>
            <person name="van Loo E.N."/>
            <person name="Jellen E.N."/>
            <person name="Maughan P.J."/>
            <person name="Tester M."/>
        </authorList>
    </citation>
    <scope>NUCLEOTIDE SEQUENCE [LARGE SCALE GENOMIC DNA]</scope>
    <source>
        <strain evidence="3">cv. PI 614886</strain>
    </source>
</reference>
<dbReference type="PANTHER" id="PTHR37610:SF40">
    <property type="entry name" value="OS01G0909600 PROTEIN"/>
    <property type="match status" value="1"/>
</dbReference>
<evidence type="ECO:0000256" key="1">
    <source>
        <dbReference type="SAM" id="MobiDB-lite"/>
    </source>
</evidence>
<organism evidence="3 4">
    <name type="scientific">Chenopodium quinoa</name>
    <name type="common">Quinoa</name>
    <dbReference type="NCBI Taxonomy" id="63459"/>
    <lineage>
        <taxon>Eukaryota</taxon>
        <taxon>Viridiplantae</taxon>
        <taxon>Streptophyta</taxon>
        <taxon>Embryophyta</taxon>
        <taxon>Tracheophyta</taxon>
        <taxon>Spermatophyta</taxon>
        <taxon>Magnoliopsida</taxon>
        <taxon>eudicotyledons</taxon>
        <taxon>Gunneridae</taxon>
        <taxon>Pentapetalae</taxon>
        <taxon>Caryophyllales</taxon>
        <taxon>Chenopodiaceae</taxon>
        <taxon>Chenopodioideae</taxon>
        <taxon>Atripliceae</taxon>
        <taxon>Chenopodium</taxon>
    </lineage>
</organism>
<evidence type="ECO:0000313" key="3">
    <source>
        <dbReference type="EnsemblPlants" id="AUR62039028-RA:cds"/>
    </source>
</evidence>
<dbReference type="Proteomes" id="UP000596660">
    <property type="component" value="Unplaced"/>
</dbReference>